<dbReference type="Proteomes" id="UP000001601">
    <property type="component" value="Unassembled WGS sequence"/>
</dbReference>
<comment type="caution">
    <text evidence="1">The sequence shown here is derived from an EMBL/GenBank/DDBJ whole genome shotgun (WGS) entry which is preliminary data.</text>
</comment>
<dbReference type="EMBL" id="AANC01000003">
    <property type="protein sequence ID" value="EAQ50031.1"/>
    <property type="molecule type" value="Genomic_DNA"/>
</dbReference>
<sequence length="421" mass="47504">MTALSLSQTHAKDTNTATDWTGTYNTNFGQIILHQKANYVVGTYRDLGGIRSMYVSNNQLIGVFYNNGKEGHFKFTKTAKGFTGKWGWTYKLEGGSWDGNLVADVKQHYLKGQWNTDYEDLFLIHSPTGIVAGHYGDKGGMIWGKYAGTKIFTGNYTNALGREPRTCSFIFTDNNTFKGKFDANEYGSWNGTRVRENTTTSSTTDRSTAPQPKFKLKITLNSFKCNGADNLFNREQGFVYVVPSLQTMGVDVKPGNFNIQTGDQKVSEHRSSLYTPDARFKENYPVGTAIQINNSAVYPIIYPINLFQPGRYAAKMQFVFREFPVISKGGALVFAENERINAKRNIELKEVLKFLSGQTRAEDYPLVNGTNGRRRLPNSNDTFWLESIGGKRYVRGYGDIIEPKKGKIRFGYHYTMELLPL</sequence>
<gene>
    <name evidence="1" type="ORF">MED217_02735</name>
</gene>
<evidence type="ECO:0000313" key="1">
    <source>
        <dbReference type="EMBL" id="EAQ50031.1"/>
    </source>
</evidence>
<dbReference type="STRING" id="398720.MED217_02735"/>
<reference evidence="1 2" key="1">
    <citation type="journal article" date="2007" name="Nature">
        <title>Light stimulates growth of proteorhodopsin-containing marine Flavobacteria.</title>
        <authorList>
            <person name="Gomez-Consarnau L."/>
            <person name="Gonzalez J.M."/>
            <person name="Coll-Llado M."/>
            <person name="Gourdon P."/>
            <person name="Pascher T."/>
            <person name="Neutze R."/>
            <person name="Pedros-Alio C."/>
            <person name="Pinhassi J."/>
        </authorList>
    </citation>
    <scope>NUCLEOTIDE SEQUENCE [LARGE SCALE GENOMIC DNA]</scope>
    <source>
        <strain evidence="1 2">MED217</strain>
    </source>
</reference>
<dbReference type="HOGENOM" id="CLU_651799_0_0_10"/>
<dbReference type="eggNOG" id="ENOG5033PAD">
    <property type="taxonomic scope" value="Bacteria"/>
</dbReference>
<keyword evidence="2" id="KW-1185">Reference proteome</keyword>
<protein>
    <submittedName>
        <fullName evidence="1">Uncharacterized protein</fullName>
    </submittedName>
</protein>
<proteinExistence type="predicted"/>
<evidence type="ECO:0000313" key="2">
    <source>
        <dbReference type="Proteomes" id="UP000001601"/>
    </source>
</evidence>
<organism evidence="1 2">
    <name type="scientific">Leeuwenhoekiella blandensis (strain CECT 7118 / CCUG 51940 / KCTC 22103 / MED217)</name>
    <name type="common">Flavobacterium sp. (strain MED217)</name>
    <dbReference type="NCBI Taxonomy" id="398720"/>
    <lineage>
        <taxon>Bacteria</taxon>
        <taxon>Pseudomonadati</taxon>
        <taxon>Bacteroidota</taxon>
        <taxon>Flavobacteriia</taxon>
        <taxon>Flavobacteriales</taxon>
        <taxon>Flavobacteriaceae</taxon>
        <taxon>Leeuwenhoekiella</taxon>
    </lineage>
</organism>
<accession>A3XK86</accession>
<name>A3XK86_LEEBM</name>
<dbReference type="AlphaFoldDB" id="A3XK86"/>